<protein>
    <submittedName>
        <fullName evidence="2">Uncharacterized protein</fullName>
    </submittedName>
</protein>
<evidence type="ECO:0000313" key="2">
    <source>
        <dbReference type="EMBL" id="CAJ1384186.1"/>
    </source>
</evidence>
<feature type="transmembrane region" description="Helical" evidence="1">
    <location>
        <begin position="30"/>
        <end position="50"/>
    </location>
</feature>
<accession>A0AA36IAM8</accession>
<dbReference type="AlphaFoldDB" id="A0AA36IAM8"/>
<feature type="non-terminal residue" evidence="2">
    <location>
        <position position="1"/>
    </location>
</feature>
<reference evidence="2" key="1">
    <citation type="submission" date="2023-08" db="EMBL/GenBank/DDBJ databases">
        <authorList>
            <person name="Chen Y."/>
            <person name="Shah S."/>
            <person name="Dougan E. K."/>
            <person name="Thang M."/>
            <person name="Chan C."/>
        </authorList>
    </citation>
    <scope>NUCLEOTIDE SEQUENCE</scope>
</reference>
<organism evidence="2 3">
    <name type="scientific">Effrenium voratum</name>
    <dbReference type="NCBI Taxonomy" id="2562239"/>
    <lineage>
        <taxon>Eukaryota</taxon>
        <taxon>Sar</taxon>
        <taxon>Alveolata</taxon>
        <taxon>Dinophyceae</taxon>
        <taxon>Suessiales</taxon>
        <taxon>Symbiodiniaceae</taxon>
        <taxon>Effrenium</taxon>
    </lineage>
</organism>
<feature type="transmembrane region" description="Helical" evidence="1">
    <location>
        <begin position="90"/>
        <end position="114"/>
    </location>
</feature>
<dbReference type="Proteomes" id="UP001178507">
    <property type="component" value="Unassembled WGS sequence"/>
</dbReference>
<sequence>RLEFEMHAGRHGERRHGRISCRGTKPSRELLAIWMLGSAFSALCRAWAFAGSSSSCKRLFRSTLRIADPRMAMPARAMVDVGVEAPQFSAAQAILVFLCAAIPLAYWWLVIVPFKRRDLASSKRKGELKEYLTTLAEAPLEERGAEKWFYDKYLRQSKLAEPGPTGLTKAVESLEDGLQQALPGGGFWSFDNPIFVGLVTLGIFCTQQILAHELGL</sequence>
<gene>
    <name evidence="2" type="ORF">EVOR1521_LOCUS11097</name>
</gene>
<keyword evidence="1" id="KW-0812">Transmembrane</keyword>
<dbReference type="EMBL" id="CAUJNA010001090">
    <property type="protein sequence ID" value="CAJ1384186.1"/>
    <property type="molecule type" value="Genomic_DNA"/>
</dbReference>
<keyword evidence="3" id="KW-1185">Reference proteome</keyword>
<comment type="caution">
    <text evidence="2">The sequence shown here is derived from an EMBL/GenBank/DDBJ whole genome shotgun (WGS) entry which is preliminary data.</text>
</comment>
<keyword evidence="1" id="KW-0472">Membrane</keyword>
<evidence type="ECO:0000256" key="1">
    <source>
        <dbReference type="SAM" id="Phobius"/>
    </source>
</evidence>
<keyword evidence="1" id="KW-1133">Transmembrane helix</keyword>
<evidence type="ECO:0000313" key="3">
    <source>
        <dbReference type="Proteomes" id="UP001178507"/>
    </source>
</evidence>
<proteinExistence type="predicted"/>
<name>A0AA36IAM8_9DINO</name>